<evidence type="ECO:0000313" key="4">
    <source>
        <dbReference type="Proteomes" id="UP001163550"/>
    </source>
</evidence>
<dbReference type="InterPro" id="IPR041219">
    <property type="entry name" value="Phage_lysozyme2"/>
</dbReference>
<dbReference type="Gene3D" id="3.30.1380.10">
    <property type="match status" value="1"/>
</dbReference>
<dbReference type="Gene3D" id="1.10.530.10">
    <property type="match status" value="1"/>
</dbReference>
<feature type="domain" description="Peptidase M15A C-terminal" evidence="1">
    <location>
        <begin position="452"/>
        <end position="535"/>
    </location>
</feature>
<sequence>MSNLFRRKKQLIINNVVMPDLEIDFNIAFNADDEQPVNDVSIVNLTPETIRGIGNGQTVILNAGYGDNMGNVLVGKISDTSTSSSGVDRTLKMMVTPDVNVILSTTVSKSYAPGTMASFAVKDLLNGIGLEVGTIKLNADICYTDGKVFSGTVDAALKEIVQATGSFMFVRCNIIYIVDSVYEIDTGILLNASTGLVGSPEVVDINGAKGYKITSLLNPMLTLGSVFRLESKYLSGLFRVQNGTHSGDFLTVVNCFPTDEVSRYVPPVKVVAGSGENTPKGKVWTFLINKGFSKAAAAGVMGNIEVEAPGYDPNAENPSGAYGLFQWLGGRREGLEAFATAKNCPVNDMQLQLEYFYEEITTGAEADCFPTYTDLPSLDAFKSLTDPEQAAILFEQAFERSGGAMLGDRIEYALAVYSWDGGNSAGSGTGDGSDGNFPAGAFQCECGCGLDCVPELKNKMNQVWDNVGGNIQITSGARCEYQNSITPGSSPDSLHKTGEACDCYVPGAGVDYLANAAQAAGLGTLRYYSSGFVHCQTYPADSAMD</sequence>
<dbReference type="Proteomes" id="UP001163550">
    <property type="component" value="Chromosome"/>
</dbReference>
<dbReference type="RefSeq" id="WP_263992593.1">
    <property type="nucleotide sequence ID" value="NZ_CP087994.1"/>
</dbReference>
<organism evidence="3 4">
    <name type="scientific">Acetobacterium wieringae</name>
    <dbReference type="NCBI Taxonomy" id="52694"/>
    <lineage>
        <taxon>Bacteria</taxon>
        <taxon>Bacillati</taxon>
        <taxon>Bacillota</taxon>
        <taxon>Clostridia</taxon>
        <taxon>Eubacteriales</taxon>
        <taxon>Eubacteriaceae</taxon>
        <taxon>Acetobacterium</taxon>
    </lineage>
</organism>
<evidence type="ECO:0000259" key="2">
    <source>
        <dbReference type="Pfam" id="PF18013"/>
    </source>
</evidence>
<dbReference type="Pfam" id="PF18013">
    <property type="entry name" value="Phage_lysozyme2"/>
    <property type="match status" value="1"/>
</dbReference>
<dbReference type="InterPro" id="IPR013230">
    <property type="entry name" value="Peptidase_M15A_C"/>
</dbReference>
<dbReference type="SUPFAM" id="SSF55166">
    <property type="entry name" value="Hedgehog/DD-peptidase"/>
    <property type="match status" value="1"/>
</dbReference>
<dbReference type="InterPro" id="IPR009045">
    <property type="entry name" value="Zn_M74/Hedgehog-like"/>
</dbReference>
<gene>
    <name evidence="3" type="ORF">LNN31_13555</name>
</gene>
<dbReference type="EMBL" id="CP087994">
    <property type="protein sequence ID" value="UYO61802.1"/>
    <property type="molecule type" value="Genomic_DNA"/>
</dbReference>
<keyword evidence="4" id="KW-1185">Reference proteome</keyword>
<dbReference type="NCBIfam" id="NF047561">
    <property type="entry name" value="orf58_phage_fam"/>
    <property type="match status" value="1"/>
</dbReference>
<accession>A0ABY6HBS2</accession>
<name>A0ABY6HBS2_9FIRM</name>
<evidence type="ECO:0000259" key="1">
    <source>
        <dbReference type="Pfam" id="PF08291"/>
    </source>
</evidence>
<dbReference type="Pfam" id="PF08291">
    <property type="entry name" value="Peptidase_M15_3"/>
    <property type="match status" value="1"/>
</dbReference>
<reference evidence="3" key="1">
    <citation type="submission" date="2021-11" db="EMBL/GenBank/DDBJ databases">
        <title>Isoprene-degrading acetogen.</title>
        <authorList>
            <person name="Yang Y."/>
            <person name="Jin H."/>
            <person name="Yan J."/>
        </authorList>
    </citation>
    <scope>NUCLEOTIDE SEQUENCE</scope>
    <source>
        <strain evidence="3">Berkeley</strain>
    </source>
</reference>
<proteinExistence type="predicted"/>
<protein>
    <submittedName>
        <fullName evidence="3">Phage tail tip lysozyme</fullName>
    </submittedName>
</protein>
<evidence type="ECO:0000313" key="3">
    <source>
        <dbReference type="EMBL" id="UYO61802.1"/>
    </source>
</evidence>
<feature type="domain" description="Phage tail lysozyme" evidence="2">
    <location>
        <begin position="282"/>
        <end position="418"/>
    </location>
</feature>